<dbReference type="SUPFAM" id="SSF53850">
    <property type="entry name" value="Periplasmic binding protein-like II"/>
    <property type="match status" value="1"/>
</dbReference>
<evidence type="ECO:0000256" key="7">
    <source>
        <dbReference type="ARBA" id="ARBA00083243"/>
    </source>
</evidence>
<comment type="caution">
    <text evidence="9">The sequence shown here is derived from an EMBL/GenBank/DDBJ whole genome shotgun (WGS) entry which is preliminary data.</text>
</comment>
<keyword evidence="3 9" id="KW-0238">DNA-binding</keyword>
<dbReference type="GO" id="GO:0003700">
    <property type="term" value="F:DNA-binding transcription factor activity"/>
    <property type="evidence" value="ECO:0007669"/>
    <property type="project" value="InterPro"/>
</dbReference>
<dbReference type="GO" id="GO:0006351">
    <property type="term" value="P:DNA-templated transcription"/>
    <property type="evidence" value="ECO:0007669"/>
    <property type="project" value="TreeGrafter"/>
</dbReference>
<dbReference type="FunFam" id="1.10.10.10:FF:000001">
    <property type="entry name" value="LysR family transcriptional regulator"/>
    <property type="match status" value="1"/>
</dbReference>
<dbReference type="Pfam" id="PF03466">
    <property type="entry name" value="LysR_substrate"/>
    <property type="match status" value="1"/>
</dbReference>
<evidence type="ECO:0000256" key="2">
    <source>
        <dbReference type="ARBA" id="ARBA00023015"/>
    </source>
</evidence>
<dbReference type="InterPro" id="IPR000847">
    <property type="entry name" value="LysR_HTH_N"/>
</dbReference>
<evidence type="ECO:0000313" key="10">
    <source>
        <dbReference type="Proteomes" id="UP000565576"/>
    </source>
</evidence>
<organism evidence="9 10">
    <name type="scientific">Rhizobium lusitanum</name>
    <dbReference type="NCBI Taxonomy" id="293958"/>
    <lineage>
        <taxon>Bacteria</taxon>
        <taxon>Pseudomonadati</taxon>
        <taxon>Pseudomonadota</taxon>
        <taxon>Alphaproteobacteria</taxon>
        <taxon>Hyphomicrobiales</taxon>
        <taxon>Rhizobiaceae</taxon>
        <taxon>Rhizobium/Agrobacterium group</taxon>
        <taxon>Rhizobium</taxon>
    </lineage>
</organism>
<protein>
    <recommendedName>
        <fullName evidence="6">HTH-type transcriptional regulator TtuA</fullName>
    </recommendedName>
    <alternativeName>
        <fullName evidence="7">Tartrate utilization transcriptional regulator</fullName>
    </alternativeName>
</protein>
<feature type="domain" description="HTH lysR-type" evidence="8">
    <location>
        <begin position="3"/>
        <end position="60"/>
    </location>
</feature>
<evidence type="ECO:0000256" key="3">
    <source>
        <dbReference type="ARBA" id="ARBA00023125"/>
    </source>
</evidence>
<dbReference type="InterPro" id="IPR036388">
    <property type="entry name" value="WH-like_DNA-bd_sf"/>
</dbReference>
<proteinExistence type="inferred from homology"/>
<dbReference type="SUPFAM" id="SSF46785">
    <property type="entry name" value="Winged helix' DNA-binding domain"/>
    <property type="match status" value="1"/>
</dbReference>
<dbReference type="PANTHER" id="PTHR30537">
    <property type="entry name" value="HTH-TYPE TRANSCRIPTIONAL REGULATOR"/>
    <property type="match status" value="1"/>
</dbReference>
<dbReference type="RefSeq" id="WP_184704395.1">
    <property type="nucleotide sequence ID" value="NZ_JACHBG010000005.1"/>
</dbReference>
<dbReference type="InterPro" id="IPR058163">
    <property type="entry name" value="LysR-type_TF_proteobact-type"/>
</dbReference>
<evidence type="ECO:0000259" key="8">
    <source>
        <dbReference type="PROSITE" id="PS50931"/>
    </source>
</evidence>
<dbReference type="Gene3D" id="1.10.10.10">
    <property type="entry name" value="Winged helix-like DNA-binding domain superfamily/Winged helix DNA-binding domain"/>
    <property type="match status" value="1"/>
</dbReference>
<evidence type="ECO:0000256" key="6">
    <source>
        <dbReference type="ARBA" id="ARBA00067332"/>
    </source>
</evidence>
<comment type="function">
    <text evidence="5">Transcriptional regulator of the ttuABCDE tartrate utilization operon.</text>
</comment>
<gene>
    <name evidence="9" type="ORF">GGD46_002652</name>
</gene>
<dbReference type="Proteomes" id="UP000565576">
    <property type="component" value="Unassembled WGS sequence"/>
</dbReference>
<keyword evidence="2" id="KW-0805">Transcription regulation</keyword>
<evidence type="ECO:0000256" key="1">
    <source>
        <dbReference type="ARBA" id="ARBA00009437"/>
    </source>
</evidence>
<reference evidence="9 10" key="1">
    <citation type="submission" date="2020-08" db="EMBL/GenBank/DDBJ databases">
        <title>Genomic Encyclopedia of Type Strains, Phase IV (KMG-V): Genome sequencing to study the core and pangenomes of soil and plant-associated prokaryotes.</title>
        <authorList>
            <person name="Whitman W."/>
        </authorList>
    </citation>
    <scope>NUCLEOTIDE SEQUENCE [LARGE SCALE GENOMIC DNA]</scope>
    <source>
        <strain evidence="9 10">SEMIA 4060</strain>
    </source>
</reference>
<dbReference type="AlphaFoldDB" id="A0A7X0MCA0"/>
<dbReference type="InterPro" id="IPR005119">
    <property type="entry name" value="LysR_subst-bd"/>
</dbReference>
<evidence type="ECO:0000313" key="9">
    <source>
        <dbReference type="EMBL" id="MBB6485364.1"/>
    </source>
</evidence>
<dbReference type="EMBL" id="JACHBG010000005">
    <property type="protein sequence ID" value="MBB6485364.1"/>
    <property type="molecule type" value="Genomic_DNA"/>
</dbReference>
<dbReference type="PROSITE" id="PS50931">
    <property type="entry name" value="HTH_LYSR"/>
    <property type="match status" value="1"/>
</dbReference>
<name>A0A7X0MCA0_9HYPH</name>
<dbReference type="Pfam" id="PF00126">
    <property type="entry name" value="HTH_1"/>
    <property type="match status" value="1"/>
</dbReference>
<dbReference type="CDD" id="cd08422">
    <property type="entry name" value="PBP2_CrgA_like"/>
    <property type="match status" value="1"/>
</dbReference>
<accession>A0A7X0MCA0</accession>
<sequence>MALNLNDLQIFVQAVDNGGFAATARRLGMPKSTISKRIAALEADLDTRLLHRTSRSFLLTDSGRDFYEHATAALIEAEAAENAVRRRHVEPSGIVRITASVPSAQFVLADHLPSLAVAYPKLTLQIHATDRFVDLVQEGFDIAVRSHFSPPPDSELVQRQVSVDDMMLVASPDYLERHGLPADPQALQHHDGLLVSQTAKTWQLQNAEGGSLTVSPLCRFVADETLVLLRAAISGLGITCLPEAACKAALKSGQLVRILPDWTAGSVTTTILTTHRRGQLPGVRAVVEFLARRLAARHGDADNPTRQEMR</sequence>
<evidence type="ECO:0000256" key="4">
    <source>
        <dbReference type="ARBA" id="ARBA00023163"/>
    </source>
</evidence>
<dbReference type="InterPro" id="IPR036390">
    <property type="entry name" value="WH_DNA-bd_sf"/>
</dbReference>
<keyword evidence="4" id="KW-0804">Transcription</keyword>
<evidence type="ECO:0000256" key="5">
    <source>
        <dbReference type="ARBA" id="ARBA00054626"/>
    </source>
</evidence>
<dbReference type="PANTHER" id="PTHR30537:SF31">
    <property type="entry name" value="TRANSCRIPTIONAL REGULATOR, LYSR FAMILY"/>
    <property type="match status" value="1"/>
</dbReference>
<dbReference type="Gene3D" id="3.40.190.290">
    <property type="match status" value="1"/>
</dbReference>
<dbReference type="GO" id="GO:0043565">
    <property type="term" value="F:sequence-specific DNA binding"/>
    <property type="evidence" value="ECO:0007669"/>
    <property type="project" value="TreeGrafter"/>
</dbReference>
<comment type="similarity">
    <text evidence="1">Belongs to the LysR transcriptional regulatory family.</text>
</comment>